<gene>
    <name evidence="1" type="ORF">HJ588_18860</name>
</gene>
<dbReference type="InterPro" id="IPR027396">
    <property type="entry name" value="DsrEFH-like"/>
</dbReference>
<dbReference type="Pfam" id="PF02635">
    <property type="entry name" value="DsrE"/>
    <property type="match status" value="1"/>
</dbReference>
<evidence type="ECO:0008006" key="3">
    <source>
        <dbReference type="Google" id="ProtNLM"/>
    </source>
</evidence>
<dbReference type="AlphaFoldDB" id="A0A849AMD4"/>
<dbReference type="Gene3D" id="3.40.1260.10">
    <property type="entry name" value="DsrEFH-like"/>
    <property type="match status" value="1"/>
</dbReference>
<organism evidence="1 2">
    <name type="scientific">Flexivirga aerilata</name>
    <dbReference type="NCBI Taxonomy" id="1656889"/>
    <lineage>
        <taxon>Bacteria</taxon>
        <taxon>Bacillati</taxon>
        <taxon>Actinomycetota</taxon>
        <taxon>Actinomycetes</taxon>
        <taxon>Micrococcales</taxon>
        <taxon>Dermacoccaceae</taxon>
        <taxon>Flexivirga</taxon>
    </lineage>
</organism>
<evidence type="ECO:0000313" key="1">
    <source>
        <dbReference type="EMBL" id="NNG41323.1"/>
    </source>
</evidence>
<dbReference type="Proteomes" id="UP000557772">
    <property type="component" value="Unassembled WGS sequence"/>
</dbReference>
<sequence length="123" mass="12826">MSSGPQDQREKSVVVHAGTADIAAMTRQVENLHAAAPDAVIDVVAVGAGIDMALSQQVPEAAALRTSRVRQLLAHGVRVLACANTMRSRGLTASDLISGVSVVPSGVAELARRQWDGAAYLRL</sequence>
<dbReference type="PANTHER" id="PTHR37691">
    <property type="entry name" value="BLR3518 PROTEIN"/>
    <property type="match status" value="1"/>
</dbReference>
<name>A0A849AMD4_9MICO</name>
<dbReference type="PANTHER" id="PTHR37691:SF1">
    <property type="entry name" value="BLR3518 PROTEIN"/>
    <property type="match status" value="1"/>
</dbReference>
<protein>
    <recommendedName>
        <fullName evidence="3">Sulfur reduction protein DsrE</fullName>
    </recommendedName>
</protein>
<keyword evidence="2" id="KW-1185">Reference proteome</keyword>
<dbReference type="EMBL" id="JABENB010000004">
    <property type="protein sequence ID" value="NNG41323.1"/>
    <property type="molecule type" value="Genomic_DNA"/>
</dbReference>
<accession>A0A849AMD4</accession>
<dbReference type="SUPFAM" id="SSF75169">
    <property type="entry name" value="DsrEFH-like"/>
    <property type="match status" value="1"/>
</dbReference>
<proteinExistence type="predicted"/>
<comment type="caution">
    <text evidence="1">The sequence shown here is derived from an EMBL/GenBank/DDBJ whole genome shotgun (WGS) entry which is preliminary data.</text>
</comment>
<dbReference type="InterPro" id="IPR003787">
    <property type="entry name" value="Sulphur_relay_DsrE/F-like"/>
</dbReference>
<reference evidence="1 2" key="1">
    <citation type="submission" date="2020-05" db="EMBL/GenBank/DDBJ databases">
        <title>Flexivirga sp. ID2601S isolated from air conditioner.</title>
        <authorList>
            <person name="Kim D.H."/>
        </authorList>
    </citation>
    <scope>NUCLEOTIDE SEQUENCE [LARGE SCALE GENOMIC DNA]</scope>
    <source>
        <strain evidence="1 2">ID2601S</strain>
    </source>
</reference>
<evidence type="ECO:0000313" key="2">
    <source>
        <dbReference type="Proteomes" id="UP000557772"/>
    </source>
</evidence>
<dbReference type="RefSeq" id="WP_171158670.1">
    <property type="nucleotide sequence ID" value="NZ_JABENB010000004.1"/>
</dbReference>